<evidence type="ECO:0000313" key="2">
    <source>
        <dbReference type="Proteomes" id="UP000001343"/>
    </source>
</evidence>
<dbReference type="EMBL" id="AKWM02000058">
    <property type="protein sequence ID" value="EKR99174.1"/>
    <property type="molecule type" value="Genomic_DNA"/>
</dbReference>
<gene>
    <name evidence="1" type="ORF">LEP1GSC125_3739</name>
</gene>
<sequence length="38" mass="4536">MIQIQEMNLVSNDRDFFKESSGLKILILFFPYQSRIIT</sequence>
<reference evidence="1 2" key="1">
    <citation type="journal article" date="2014" name="Int. J. Syst. Evol. Microbiol.">
        <title>Leptospira mayottensis sp. nov., a pathogenic species of the genus Leptospira isolated from humans.</title>
        <authorList>
            <person name="Bourhy P."/>
            <person name="Collet L."/>
            <person name="Brisse S."/>
            <person name="Picardeau M."/>
        </authorList>
    </citation>
    <scope>NUCLEOTIDE SEQUENCE [LARGE SCALE GENOMIC DNA]</scope>
    <source>
        <strain evidence="1 2">200901122</strain>
    </source>
</reference>
<protein>
    <submittedName>
        <fullName evidence="1">Uncharacterized protein</fullName>
    </submittedName>
</protein>
<comment type="caution">
    <text evidence="1">The sequence shown here is derived from an EMBL/GenBank/DDBJ whole genome shotgun (WGS) entry which is preliminary data.</text>
</comment>
<dbReference type="Proteomes" id="UP000001343">
    <property type="component" value="Unassembled WGS sequence"/>
</dbReference>
<organism evidence="1 2">
    <name type="scientific">Leptospira mayottensis 200901122</name>
    <dbReference type="NCBI Taxonomy" id="1193010"/>
    <lineage>
        <taxon>Bacteria</taxon>
        <taxon>Pseudomonadati</taxon>
        <taxon>Spirochaetota</taxon>
        <taxon>Spirochaetia</taxon>
        <taxon>Leptospirales</taxon>
        <taxon>Leptospiraceae</taxon>
        <taxon>Leptospira</taxon>
    </lineage>
</organism>
<name>A0AA87MNZ0_9LEPT</name>
<accession>A0AA87MNZ0</accession>
<proteinExistence type="predicted"/>
<evidence type="ECO:0000313" key="1">
    <source>
        <dbReference type="EMBL" id="EKR99174.1"/>
    </source>
</evidence>
<dbReference type="AlphaFoldDB" id="A0AA87MNZ0"/>